<organism evidence="2">
    <name type="scientific">marine sediment metagenome</name>
    <dbReference type="NCBI Taxonomy" id="412755"/>
    <lineage>
        <taxon>unclassified sequences</taxon>
        <taxon>metagenomes</taxon>
        <taxon>ecological metagenomes</taxon>
    </lineage>
</organism>
<sequence length="171" mass="18768">MRKFLICFLLISLLLTASFAFAQKELEIEYPDVPGSPGLTSKSTIPDYVKYIFNFAIWASGFLALGVLIYGGFQYLTSTGNIEKIRDAKERIASALLGLLILFGSYLILVSINPQLVIFHLSPIPPPISTLRPGVLVCKPPEKNEKPPPPSPPNVIGAWNLRNEALDPNTS</sequence>
<comment type="caution">
    <text evidence="2">The sequence shown here is derived from an EMBL/GenBank/DDBJ whole genome shotgun (WGS) entry which is preliminary data.</text>
</comment>
<keyword evidence="1" id="KW-0812">Transmembrane</keyword>
<evidence type="ECO:0000313" key="2">
    <source>
        <dbReference type="EMBL" id="GAI01267.1"/>
    </source>
</evidence>
<feature type="transmembrane region" description="Helical" evidence="1">
    <location>
        <begin position="92"/>
        <end position="112"/>
    </location>
</feature>
<feature type="transmembrane region" description="Helical" evidence="1">
    <location>
        <begin position="51"/>
        <end position="71"/>
    </location>
</feature>
<reference evidence="2" key="1">
    <citation type="journal article" date="2014" name="Front. Microbiol.">
        <title>High frequency of phylogenetically diverse reductive dehalogenase-homologous genes in deep subseafloor sedimentary metagenomes.</title>
        <authorList>
            <person name="Kawai M."/>
            <person name="Futagami T."/>
            <person name="Toyoda A."/>
            <person name="Takaki Y."/>
            <person name="Nishi S."/>
            <person name="Hori S."/>
            <person name="Arai W."/>
            <person name="Tsubouchi T."/>
            <person name="Morono Y."/>
            <person name="Uchiyama I."/>
            <person name="Ito T."/>
            <person name="Fujiyama A."/>
            <person name="Inagaki F."/>
            <person name="Takami H."/>
        </authorList>
    </citation>
    <scope>NUCLEOTIDE SEQUENCE</scope>
    <source>
        <strain evidence="2">Expedition CK06-06</strain>
    </source>
</reference>
<dbReference type="AlphaFoldDB" id="X1K2N6"/>
<accession>X1K2N6</accession>
<feature type="non-terminal residue" evidence="2">
    <location>
        <position position="171"/>
    </location>
</feature>
<gene>
    <name evidence="2" type="ORF">S06H3_05196</name>
</gene>
<keyword evidence="1" id="KW-0472">Membrane</keyword>
<protein>
    <submittedName>
        <fullName evidence="2">Uncharacterized protein</fullName>
    </submittedName>
</protein>
<keyword evidence="1" id="KW-1133">Transmembrane helix</keyword>
<proteinExistence type="predicted"/>
<name>X1K2N6_9ZZZZ</name>
<dbReference type="EMBL" id="BARV01001903">
    <property type="protein sequence ID" value="GAI01267.1"/>
    <property type="molecule type" value="Genomic_DNA"/>
</dbReference>
<evidence type="ECO:0000256" key="1">
    <source>
        <dbReference type="SAM" id="Phobius"/>
    </source>
</evidence>